<dbReference type="EMBL" id="QURN01000007">
    <property type="protein sequence ID" value="RFC67626.1"/>
    <property type="molecule type" value="Genomic_DNA"/>
</dbReference>
<dbReference type="AlphaFoldDB" id="A0A371XEI6"/>
<dbReference type="Proteomes" id="UP000262379">
    <property type="component" value="Unassembled WGS sequence"/>
</dbReference>
<organism evidence="2 3">
    <name type="scientific">Mesorhizobium denitrificans</name>
    <dbReference type="NCBI Taxonomy" id="2294114"/>
    <lineage>
        <taxon>Bacteria</taxon>
        <taxon>Pseudomonadati</taxon>
        <taxon>Pseudomonadota</taxon>
        <taxon>Alphaproteobacteria</taxon>
        <taxon>Hyphomicrobiales</taxon>
        <taxon>Phyllobacteriaceae</taxon>
        <taxon>Mesorhizobium</taxon>
    </lineage>
</organism>
<sequence length="107" mass="12218">MKLLIATTLMVLTIGQANAISRYQTMRMSCAQVQATVNREGAVILRWQSRNTPGLPLYGRYVSDRRFCKLGEVTSFESVPTADNPSCTVKQCVQPDYDNMRFWLHDR</sequence>
<accession>A0A371XEI6</accession>
<proteinExistence type="predicted"/>
<evidence type="ECO:0000313" key="2">
    <source>
        <dbReference type="EMBL" id="RFC67626.1"/>
    </source>
</evidence>
<feature type="chain" id="PRO_5016862218" evidence="1">
    <location>
        <begin position="20"/>
        <end position="107"/>
    </location>
</feature>
<keyword evidence="1" id="KW-0732">Signal</keyword>
<feature type="signal peptide" evidence="1">
    <location>
        <begin position="1"/>
        <end position="19"/>
    </location>
</feature>
<evidence type="ECO:0000256" key="1">
    <source>
        <dbReference type="SAM" id="SignalP"/>
    </source>
</evidence>
<name>A0A371XEI6_9HYPH</name>
<evidence type="ECO:0000313" key="3">
    <source>
        <dbReference type="Proteomes" id="UP000262379"/>
    </source>
</evidence>
<keyword evidence="3" id="KW-1185">Reference proteome</keyword>
<gene>
    <name evidence="2" type="ORF">DY251_11180</name>
</gene>
<protein>
    <submittedName>
        <fullName evidence="2">Uncharacterized protein</fullName>
    </submittedName>
</protein>
<comment type="caution">
    <text evidence="2">The sequence shown here is derived from an EMBL/GenBank/DDBJ whole genome shotgun (WGS) entry which is preliminary data.</text>
</comment>
<reference evidence="3" key="1">
    <citation type="submission" date="2018-08" db="EMBL/GenBank/DDBJ databases">
        <authorList>
            <person name="Im W.T."/>
        </authorList>
    </citation>
    <scope>NUCLEOTIDE SEQUENCE [LARGE SCALE GENOMIC DNA]</scope>
    <source>
        <strain evidence="3">LA-28</strain>
    </source>
</reference>